<dbReference type="EMBL" id="FOSP01000001">
    <property type="protein sequence ID" value="SFK15154.1"/>
    <property type="molecule type" value="Genomic_DNA"/>
</dbReference>
<evidence type="ECO:0000313" key="1">
    <source>
        <dbReference type="EMBL" id="SFK15154.1"/>
    </source>
</evidence>
<organism evidence="1 2">
    <name type="scientific">Nitrosomonas aestuarii</name>
    <dbReference type="NCBI Taxonomy" id="52441"/>
    <lineage>
        <taxon>Bacteria</taxon>
        <taxon>Pseudomonadati</taxon>
        <taxon>Pseudomonadota</taxon>
        <taxon>Betaproteobacteria</taxon>
        <taxon>Nitrosomonadales</taxon>
        <taxon>Nitrosomonadaceae</taxon>
        <taxon>Nitrosomonas</taxon>
    </lineage>
</organism>
<keyword evidence="2" id="KW-1185">Reference proteome</keyword>
<dbReference type="InterPro" id="IPR021853">
    <property type="entry name" value="DUF3460"/>
</dbReference>
<sequence>MDYSYESEQTKFMRDFLEKNPQVPDKRLEARGIWWDKSLNKEEQKRFKESTVPHKPYAYFSDFIKKNNK</sequence>
<proteinExistence type="predicted"/>
<evidence type="ECO:0000313" key="2">
    <source>
        <dbReference type="Proteomes" id="UP000199533"/>
    </source>
</evidence>
<dbReference type="OrthoDB" id="5296692at2"/>
<dbReference type="Proteomes" id="UP000199533">
    <property type="component" value="Unassembled WGS sequence"/>
</dbReference>
<accession>A0A1I3X6H8</accession>
<gene>
    <name evidence="1" type="ORF">SAMN05216302_1001141</name>
</gene>
<dbReference type="STRING" id="52441.SAMN05216302_1001141"/>
<dbReference type="Pfam" id="PF11943">
    <property type="entry name" value="DUF3460"/>
    <property type="match status" value="1"/>
</dbReference>
<evidence type="ECO:0008006" key="3">
    <source>
        <dbReference type="Google" id="ProtNLM"/>
    </source>
</evidence>
<protein>
    <recommendedName>
        <fullName evidence="3">DUF3460 domain-containing protein</fullName>
    </recommendedName>
</protein>
<dbReference type="AlphaFoldDB" id="A0A1I3X6H8"/>
<dbReference type="RefSeq" id="WP_090696396.1">
    <property type="nucleotide sequence ID" value="NZ_FOSP01000001.1"/>
</dbReference>
<reference evidence="2" key="1">
    <citation type="submission" date="2016-10" db="EMBL/GenBank/DDBJ databases">
        <authorList>
            <person name="Varghese N."/>
            <person name="Submissions S."/>
        </authorList>
    </citation>
    <scope>NUCLEOTIDE SEQUENCE [LARGE SCALE GENOMIC DNA]</scope>
    <source>
        <strain evidence="2">Nm69</strain>
    </source>
</reference>
<name>A0A1I3X6H8_9PROT</name>